<dbReference type="Proteomes" id="UP000886595">
    <property type="component" value="Unassembled WGS sequence"/>
</dbReference>
<feature type="region of interest" description="Disordered" evidence="1">
    <location>
        <begin position="1"/>
        <end position="120"/>
    </location>
</feature>
<feature type="compositionally biased region" description="Basic residues" evidence="1">
    <location>
        <begin position="498"/>
        <end position="537"/>
    </location>
</feature>
<organism evidence="2 3">
    <name type="scientific">Brassica carinata</name>
    <name type="common">Ethiopian mustard</name>
    <name type="synonym">Abyssinian cabbage</name>
    <dbReference type="NCBI Taxonomy" id="52824"/>
    <lineage>
        <taxon>Eukaryota</taxon>
        <taxon>Viridiplantae</taxon>
        <taxon>Streptophyta</taxon>
        <taxon>Embryophyta</taxon>
        <taxon>Tracheophyta</taxon>
        <taxon>Spermatophyta</taxon>
        <taxon>Magnoliopsida</taxon>
        <taxon>eudicotyledons</taxon>
        <taxon>Gunneridae</taxon>
        <taxon>Pentapetalae</taxon>
        <taxon>rosids</taxon>
        <taxon>malvids</taxon>
        <taxon>Brassicales</taxon>
        <taxon>Brassicaceae</taxon>
        <taxon>Brassiceae</taxon>
        <taxon>Brassica</taxon>
    </lineage>
</organism>
<proteinExistence type="predicted"/>
<sequence length="551" mass="62084">MLKQDDPKAKEDVSSSVGGEETAIYKFSEEAIMDEANPSTIDKSLAPGTEQSPRYADESEEDKNNEDKDVREEHKEPGEVEKDAKEGGAEMEVVQMESRNNEEGENPEGEERTTQSVGEPETELHDVSSFLEKCNGVVPTSWVFTSFPIPLEAIPTSGNHFRESVNGARPGCPRMCKMQYKRKGGTKAFSLNAVNVNDIEIILVATEAEKELLESIGMGKESCWADDDDDAEVDRWTKIIRNEKQVIFEAEFSIDFETRRAQVEGPTIPAIGEPSNNADSGEAHADSVEAPGAEALKAMEARLMNAFQDAMKVLKDEVKSLRARVDGKSGDNPSDQVRVSDKDSEEDGDDKESEEEDGGDKDSEEEEGGDKDSEEEDGGDNESEEDVDDYILDISNQVQLEHGSGDDDMDETLVRYAAAEDSKKAKTEKTKSVKNKKKRERTDDGKEVVPSKKAKGCDTVRSPIGTRRHKLEEEAAQKMTRYEKKKAAAAEKVGEKKQLRRQLKRSRRRRQPRRRQPRRRQPRRRQPRRRQRREVRRGCKIPYVVDFYIFG</sequence>
<protein>
    <submittedName>
        <fullName evidence="2">Uncharacterized protein</fullName>
    </submittedName>
</protein>
<evidence type="ECO:0000313" key="3">
    <source>
        <dbReference type="Proteomes" id="UP000886595"/>
    </source>
</evidence>
<feature type="compositionally biased region" description="Acidic residues" evidence="1">
    <location>
        <begin position="343"/>
        <end position="391"/>
    </location>
</feature>
<name>A0A8X7VNN0_BRACI</name>
<comment type="caution">
    <text evidence="2">The sequence shown here is derived from an EMBL/GenBank/DDBJ whole genome shotgun (WGS) entry which is preliminary data.</text>
</comment>
<reference evidence="2 3" key="1">
    <citation type="submission" date="2020-02" db="EMBL/GenBank/DDBJ databases">
        <authorList>
            <person name="Ma Q."/>
            <person name="Huang Y."/>
            <person name="Song X."/>
            <person name="Pei D."/>
        </authorList>
    </citation>
    <scope>NUCLEOTIDE SEQUENCE [LARGE SCALE GENOMIC DNA]</scope>
    <source>
        <strain evidence="2">Sxm20200214</strain>
        <tissue evidence="2">Leaf</tissue>
    </source>
</reference>
<feature type="compositionally biased region" description="Basic and acidic residues" evidence="1">
    <location>
        <begin position="1"/>
        <end position="13"/>
    </location>
</feature>
<feature type="compositionally biased region" description="Basic and acidic residues" evidence="1">
    <location>
        <begin position="65"/>
        <end position="88"/>
    </location>
</feature>
<evidence type="ECO:0000256" key="1">
    <source>
        <dbReference type="SAM" id="MobiDB-lite"/>
    </source>
</evidence>
<feature type="compositionally biased region" description="Basic and acidic residues" evidence="1">
    <location>
        <begin position="440"/>
        <end position="458"/>
    </location>
</feature>
<feature type="region of interest" description="Disordered" evidence="1">
    <location>
        <begin position="324"/>
        <end position="537"/>
    </location>
</feature>
<feature type="compositionally biased region" description="Basic and acidic residues" evidence="1">
    <location>
        <begin position="470"/>
        <end position="497"/>
    </location>
</feature>
<gene>
    <name evidence="2" type="ORF">Bca52824_018305</name>
</gene>
<evidence type="ECO:0000313" key="2">
    <source>
        <dbReference type="EMBL" id="KAG2315183.1"/>
    </source>
</evidence>
<accession>A0A8X7VNN0</accession>
<feature type="region of interest" description="Disordered" evidence="1">
    <location>
        <begin position="267"/>
        <end position="286"/>
    </location>
</feature>
<dbReference type="EMBL" id="JAAMPC010000004">
    <property type="protein sequence ID" value="KAG2315183.1"/>
    <property type="molecule type" value="Genomic_DNA"/>
</dbReference>
<keyword evidence="3" id="KW-1185">Reference proteome</keyword>
<feature type="compositionally biased region" description="Basic and acidic residues" evidence="1">
    <location>
        <begin position="418"/>
        <end position="431"/>
    </location>
</feature>
<dbReference type="AlphaFoldDB" id="A0A8X7VNN0"/>